<dbReference type="KEGG" id="ruv:EC9_08690"/>
<name>A0A517LVQ0_9BACT</name>
<reference evidence="1 2" key="1">
    <citation type="submission" date="2019-02" db="EMBL/GenBank/DDBJ databases">
        <title>Deep-cultivation of Planctomycetes and their phenomic and genomic characterization uncovers novel biology.</title>
        <authorList>
            <person name="Wiegand S."/>
            <person name="Jogler M."/>
            <person name="Boedeker C."/>
            <person name="Pinto D."/>
            <person name="Vollmers J."/>
            <person name="Rivas-Marin E."/>
            <person name="Kohn T."/>
            <person name="Peeters S.H."/>
            <person name="Heuer A."/>
            <person name="Rast P."/>
            <person name="Oberbeckmann S."/>
            <person name="Bunk B."/>
            <person name="Jeske O."/>
            <person name="Meyerdierks A."/>
            <person name="Storesund J.E."/>
            <person name="Kallscheuer N."/>
            <person name="Luecker S."/>
            <person name="Lage O.M."/>
            <person name="Pohl T."/>
            <person name="Merkel B.J."/>
            <person name="Hornburger P."/>
            <person name="Mueller R.-W."/>
            <person name="Bruemmer F."/>
            <person name="Labrenz M."/>
            <person name="Spormann A.M."/>
            <person name="Op den Camp H."/>
            <person name="Overmann J."/>
            <person name="Amann R."/>
            <person name="Jetten M.S.M."/>
            <person name="Mascher T."/>
            <person name="Medema M.H."/>
            <person name="Devos D.P."/>
            <person name="Kaster A.-K."/>
            <person name="Ovreas L."/>
            <person name="Rohde M."/>
            <person name="Galperin M.Y."/>
            <person name="Jogler C."/>
        </authorList>
    </citation>
    <scope>NUCLEOTIDE SEQUENCE [LARGE SCALE GENOMIC DNA]</scope>
    <source>
        <strain evidence="1 2">EC9</strain>
    </source>
</reference>
<dbReference type="AlphaFoldDB" id="A0A517LVQ0"/>
<keyword evidence="2" id="KW-1185">Reference proteome</keyword>
<dbReference type="EMBL" id="CP036261">
    <property type="protein sequence ID" value="QDS86696.1"/>
    <property type="molecule type" value="Genomic_DNA"/>
</dbReference>
<protein>
    <submittedName>
        <fullName evidence="1">Uncharacterized protein</fullName>
    </submittedName>
</protein>
<accession>A0A517LVQ0</accession>
<proteinExistence type="predicted"/>
<dbReference type="RefSeq" id="WP_145342605.1">
    <property type="nucleotide sequence ID" value="NZ_CP036261.1"/>
</dbReference>
<dbReference type="OrthoDB" id="286278at2"/>
<sequence>MGHAVKMLVVIFVVAIFPKLGCAQTLGGEISKMTQQLVSFLNDEGYDAVFLGSFDRQFETEMGRDIHRQFEEQLIANSIVVLEEPGNLQLLGDFTVCELAMHSIVTLKVAVRNSQGRVLNQYRKRVKVVHTSADARVATVARN</sequence>
<evidence type="ECO:0000313" key="1">
    <source>
        <dbReference type="EMBL" id="QDS86696.1"/>
    </source>
</evidence>
<dbReference type="Proteomes" id="UP000319557">
    <property type="component" value="Chromosome"/>
</dbReference>
<gene>
    <name evidence="1" type="ORF">EC9_08690</name>
</gene>
<evidence type="ECO:0000313" key="2">
    <source>
        <dbReference type="Proteomes" id="UP000319557"/>
    </source>
</evidence>
<organism evidence="1 2">
    <name type="scientific">Rosistilla ulvae</name>
    <dbReference type="NCBI Taxonomy" id="1930277"/>
    <lineage>
        <taxon>Bacteria</taxon>
        <taxon>Pseudomonadati</taxon>
        <taxon>Planctomycetota</taxon>
        <taxon>Planctomycetia</taxon>
        <taxon>Pirellulales</taxon>
        <taxon>Pirellulaceae</taxon>
        <taxon>Rosistilla</taxon>
    </lineage>
</organism>